<dbReference type="eggNOG" id="COG1607">
    <property type="taxonomic scope" value="Bacteria"/>
</dbReference>
<evidence type="ECO:0000313" key="6">
    <source>
        <dbReference type="EMBL" id="AEG70209.1"/>
    </source>
</evidence>
<dbReference type="PANTHER" id="PTHR11049">
    <property type="entry name" value="ACYL COENZYME A THIOESTER HYDROLASE"/>
    <property type="match status" value="1"/>
</dbReference>
<accession>F6G5A8</accession>
<dbReference type="Pfam" id="PF03061">
    <property type="entry name" value="4HBT"/>
    <property type="match status" value="1"/>
</dbReference>
<organism evidence="6 7">
    <name type="scientific">Ralstonia solanacearum (strain Po82)</name>
    <dbReference type="NCBI Taxonomy" id="1031711"/>
    <lineage>
        <taxon>Bacteria</taxon>
        <taxon>Pseudomonadati</taxon>
        <taxon>Pseudomonadota</taxon>
        <taxon>Betaproteobacteria</taxon>
        <taxon>Burkholderiales</taxon>
        <taxon>Burkholderiaceae</taxon>
        <taxon>Ralstonia</taxon>
        <taxon>Ralstonia solanacearum species complex</taxon>
    </lineage>
</organism>
<dbReference type="PROSITE" id="PS51770">
    <property type="entry name" value="HOTDOG_ACOT"/>
    <property type="match status" value="1"/>
</dbReference>
<dbReference type="AlphaFoldDB" id="F6G5A8"/>
<sequence>MPEHLQRQRAHRALRHLGEQDFAQLGKQRRRQPQQPVAEDDADRHHQQRARIGRRHVHRVDQPFHYDRHAQVGDLGGDQERQRQRHAPLVRPQVGQQAADGLPVAARGRPGGRRFGGGGVAAHVRCKKNADCVFSHRSRPRARPRPGSGRIADCSAPAMSQPEHPAETVSLPAGKQPAVRVMPMPADANVHGDVFGGWIMAQVDIAGSIPAVVRANGRVATVAVNSFVFKQPVYVGDLVSFYASVAKTGRTSITVDVEVYAQRMGSNGRHETVKVTEATLTYVATDESRKPRMLPPL</sequence>
<dbReference type="CDD" id="cd03442">
    <property type="entry name" value="BFIT_BACH"/>
    <property type="match status" value="1"/>
</dbReference>
<reference evidence="6 7" key="1">
    <citation type="journal article" date="2011" name="J. Bacteriol.">
        <title>Complete genome sequence of the plant pathogen Ralstonia solanacearum strain Po82.</title>
        <authorList>
            <person name="Xu J."/>
            <person name="Zheng H.J."/>
            <person name="Liu L."/>
            <person name="Pan Z.C."/>
            <person name="Prior P."/>
            <person name="Tang B."/>
            <person name="Xu J.S."/>
            <person name="Zhang H."/>
            <person name="Tian Q."/>
            <person name="Zhang L.Q."/>
            <person name="Feng J."/>
        </authorList>
    </citation>
    <scope>NUCLEOTIDE SEQUENCE [LARGE SCALE GENOMIC DNA]</scope>
    <source>
        <strain evidence="6 7">Po82</strain>
    </source>
</reference>
<dbReference type="InterPro" id="IPR033120">
    <property type="entry name" value="HOTDOG_ACOT"/>
</dbReference>
<dbReference type="InterPro" id="IPR029069">
    <property type="entry name" value="HotDog_dom_sf"/>
</dbReference>
<evidence type="ECO:0000256" key="3">
    <source>
        <dbReference type="PROSITE-ProRule" id="PRU01106"/>
    </source>
</evidence>
<dbReference type="SUPFAM" id="SSF54637">
    <property type="entry name" value="Thioesterase/thiol ester dehydrase-isomerase"/>
    <property type="match status" value="1"/>
</dbReference>
<dbReference type="PANTHER" id="PTHR11049:SF5">
    <property type="entry name" value="ACYL-COA THIOESTER HYDROLASE YCIA"/>
    <property type="match status" value="1"/>
</dbReference>
<protein>
    <submittedName>
        <fullName evidence="6">Thioesterase protein</fullName>
    </submittedName>
</protein>
<dbReference type="GO" id="GO:0006637">
    <property type="term" value="P:acyl-CoA metabolic process"/>
    <property type="evidence" value="ECO:0007669"/>
    <property type="project" value="TreeGrafter"/>
</dbReference>
<feature type="region of interest" description="Disordered" evidence="4">
    <location>
        <begin position="137"/>
        <end position="170"/>
    </location>
</feature>
<comment type="similarity">
    <text evidence="1">Belongs to the acyl coenzyme A hydrolase family.</text>
</comment>
<dbReference type="GO" id="GO:0009062">
    <property type="term" value="P:fatty acid catabolic process"/>
    <property type="evidence" value="ECO:0007669"/>
    <property type="project" value="TreeGrafter"/>
</dbReference>
<feature type="domain" description="HotDog ACOT-type" evidence="5">
    <location>
        <begin position="173"/>
        <end position="288"/>
    </location>
</feature>
<dbReference type="KEGG" id="rsn:RSPO_c02917"/>
<evidence type="ECO:0000313" key="7">
    <source>
        <dbReference type="Proteomes" id="UP000007953"/>
    </source>
</evidence>
<dbReference type="Proteomes" id="UP000007953">
    <property type="component" value="Chromosome"/>
</dbReference>
<dbReference type="InterPro" id="IPR040170">
    <property type="entry name" value="Cytosol_ACT"/>
</dbReference>
<dbReference type="Gene3D" id="3.10.129.10">
    <property type="entry name" value="Hotdog Thioesterase"/>
    <property type="match status" value="1"/>
</dbReference>
<dbReference type="PATRIC" id="fig|1031711.3.peg.2848"/>
<dbReference type="EMBL" id="CP002819">
    <property type="protein sequence ID" value="AEG70209.1"/>
    <property type="molecule type" value="Genomic_DNA"/>
</dbReference>
<feature type="region of interest" description="Disordered" evidence="4">
    <location>
        <begin position="21"/>
        <end position="64"/>
    </location>
</feature>
<evidence type="ECO:0000256" key="1">
    <source>
        <dbReference type="ARBA" id="ARBA00010458"/>
    </source>
</evidence>
<dbReference type="HOGENOM" id="CLU_936482_0_0_4"/>
<dbReference type="GO" id="GO:0005829">
    <property type="term" value="C:cytosol"/>
    <property type="evidence" value="ECO:0007669"/>
    <property type="project" value="TreeGrafter"/>
</dbReference>
<dbReference type="GO" id="GO:0052816">
    <property type="term" value="F:long-chain fatty acyl-CoA hydrolase activity"/>
    <property type="evidence" value="ECO:0007669"/>
    <property type="project" value="TreeGrafter"/>
</dbReference>
<dbReference type="InterPro" id="IPR006683">
    <property type="entry name" value="Thioestr_dom"/>
</dbReference>
<keyword evidence="2 3" id="KW-0378">Hydrolase</keyword>
<evidence type="ECO:0000256" key="4">
    <source>
        <dbReference type="SAM" id="MobiDB-lite"/>
    </source>
</evidence>
<feature type="compositionally biased region" description="Basic residues" evidence="4">
    <location>
        <begin position="46"/>
        <end position="58"/>
    </location>
</feature>
<evidence type="ECO:0000256" key="2">
    <source>
        <dbReference type="ARBA" id="ARBA00022801"/>
    </source>
</evidence>
<name>F6G5A8_RALS8</name>
<proteinExistence type="inferred from homology"/>
<gene>
    <name evidence="6" type="ordered locus">RSPO_c02917</name>
</gene>
<feature type="region of interest" description="Disordered" evidence="4">
    <location>
        <begin position="77"/>
        <end position="110"/>
    </location>
</feature>
<evidence type="ECO:0000259" key="5">
    <source>
        <dbReference type="PROSITE" id="PS51770"/>
    </source>
</evidence>